<keyword evidence="2" id="KW-1185">Reference proteome</keyword>
<proteinExistence type="predicted"/>
<name>A0A1N7RK20_9BURK</name>
<evidence type="ECO:0000313" key="1">
    <source>
        <dbReference type="EMBL" id="SIT35442.1"/>
    </source>
</evidence>
<reference evidence="1 2" key="1">
    <citation type="submission" date="2016-12" db="EMBL/GenBank/DDBJ databases">
        <authorList>
            <person name="Song W.-J."/>
            <person name="Kurnit D.M."/>
        </authorList>
    </citation>
    <scope>NUCLEOTIDE SEQUENCE [LARGE SCALE GENOMIC DNA]</scope>
    <source>
        <strain evidence="1 2">STM7296</strain>
    </source>
</reference>
<dbReference type="Proteomes" id="UP000187012">
    <property type="component" value="Unassembled WGS sequence"/>
</dbReference>
<sequence length="37" mass="4328">MALDSRPGAWSRMERVERVEQFRAALPMKQRGLARRA</sequence>
<protein>
    <submittedName>
        <fullName evidence="1">Uncharacterized protein</fullName>
    </submittedName>
</protein>
<dbReference type="AlphaFoldDB" id="A0A1N7RK20"/>
<organism evidence="1 2">
    <name type="scientific">Paraburkholderia ribeironis</name>
    <dbReference type="NCBI Taxonomy" id="1247936"/>
    <lineage>
        <taxon>Bacteria</taxon>
        <taxon>Pseudomonadati</taxon>
        <taxon>Pseudomonadota</taxon>
        <taxon>Betaproteobacteria</taxon>
        <taxon>Burkholderiales</taxon>
        <taxon>Burkholderiaceae</taxon>
        <taxon>Paraburkholderia</taxon>
    </lineage>
</organism>
<accession>A0A1N7RK20</accession>
<evidence type="ECO:0000313" key="2">
    <source>
        <dbReference type="Proteomes" id="UP000187012"/>
    </source>
</evidence>
<gene>
    <name evidence="1" type="ORF">BN2475_50029</name>
</gene>
<dbReference type="STRING" id="1247936.BN2475_50029"/>
<dbReference type="EMBL" id="CYGX02000005">
    <property type="protein sequence ID" value="SIT35442.1"/>
    <property type="molecule type" value="Genomic_DNA"/>
</dbReference>